<sequence length="213" mass="23470">MRRLLGKTYEWARVAREHHRIVLIRFYGQYGVPLNPSSEGGIHAGTLAARLDANAVVHCHLRFATLLACGHKPIPFLHSIVVMSGGSEIPVAPYAIFSTHAQEDNIVITPKGRNACFMAHHGQIAVAGPRYCVGSGTAGRAIIMARWPLAGAWKGKINFPQSGKSNSCYILSGCQRFVSMPELYCLFQCMRARLLRVLCLDFRLSGELLLPKL</sequence>
<dbReference type="Pfam" id="PF00596">
    <property type="entry name" value="Aldolase_II"/>
    <property type="match status" value="1"/>
</dbReference>
<dbReference type="GO" id="GO:0019323">
    <property type="term" value="P:pentose catabolic process"/>
    <property type="evidence" value="ECO:0007669"/>
    <property type="project" value="TreeGrafter"/>
</dbReference>
<evidence type="ECO:0000256" key="1">
    <source>
        <dbReference type="ARBA" id="ARBA00022723"/>
    </source>
</evidence>
<dbReference type="EMBL" id="AWFF01000044">
    <property type="protein sequence ID" value="KCZ53826.1"/>
    <property type="molecule type" value="Genomic_DNA"/>
</dbReference>
<dbReference type="GO" id="GO:0016832">
    <property type="term" value="F:aldehyde-lyase activity"/>
    <property type="evidence" value="ECO:0007669"/>
    <property type="project" value="TreeGrafter"/>
</dbReference>
<comment type="caution">
    <text evidence="4">The sequence shown here is derived from an EMBL/GenBank/DDBJ whole genome shotgun (WGS) entry which is preliminary data.</text>
</comment>
<name>A0A062U0H2_9PROT</name>
<keyword evidence="1" id="KW-0479">Metal-binding</keyword>
<evidence type="ECO:0000313" key="5">
    <source>
        <dbReference type="Proteomes" id="UP000027037"/>
    </source>
</evidence>
<dbReference type="GO" id="GO:0046872">
    <property type="term" value="F:metal ion binding"/>
    <property type="evidence" value="ECO:0007669"/>
    <property type="project" value="UniProtKB-KW"/>
</dbReference>
<dbReference type="eggNOG" id="COG0235">
    <property type="taxonomic scope" value="Bacteria"/>
</dbReference>
<dbReference type="AlphaFoldDB" id="A0A062U0H2"/>
<dbReference type="GO" id="GO:0005829">
    <property type="term" value="C:cytosol"/>
    <property type="evidence" value="ECO:0007669"/>
    <property type="project" value="TreeGrafter"/>
</dbReference>
<dbReference type="InterPro" id="IPR001303">
    <property type="entry name" value="Aldolase_II/adducin_N"/>
</dbReference>
<gene>
    <name evidence="4" type="ORF">HY29_15865</name>
</gene>
<dbReference type="PANTHER" id="PTHR22789">
    <property type="entry name" value="FUCULOSE PHOSPHATE ALDOLASE"/>
    <property type="match status" value="1"/>
</dbReference>
<evidence type="ECO:0000256" key="2">
    <source>
        <dbReference type="ARBA" id="ARBA00023239"/>
    </source>
</evidence>
<reference evidence="4 5" key="1">
    <citation type="journal article" date="2014" name="Antonie Van Leeuwenhoek">
        <title>Hyphomonas beringensis sp. nov. and Hyphomonas chukchiensis sp. nov., isolated from surface seawater of the Bering Sea and Chukchi Sea.</title>
        <authorList>
            <person name="Li C."/>
            <person name="Lai Q."/>
            <person name="Li G."/>
            <person name="Dong C."/>
            <person name="Wang J."/>
            <person name="Liao Y."/>
            <person name="Shao Z."/>
        </authorList>
    </citation>
    <scope>NUCLEOTIDE SEQUENCE [LARGE SCALE GENOMIC DNA]</scope>
    <source>
        <strain evidence="4 5">25B14_1</strain>
    </source>
</reference>
<keyword evidence="2" id="KW-0456">Lyase</keyword>
<dbReference type="PANTHER" id="PTHR22789:SF0">
    <property type="entry name" value="3-OXO-TETRONATE 4-PHOSPHATE DECARBOXYLASE-RELATED"/>
    <property type="match status" value="1"/>
</dbReference>
<evidence type="ECO:0000259" key="3">
    <source>
        <dbReference type="SMART" id="SM01007"/>
    </source>
</evidence>
<dbReference type="SUPFAM" id="SSF53639">
    <property type="entry name" value="AraD/HMP-PK domain-like"/>
    <property type="match status" value="1"/>
</dbReference>
<dbReference type="Proteomes" id="UP000027037">
    <property type="component" value="Unassembled WGS sequence"/>
</dbReference>
<keyword evidence="5" id="KW-1185">Reference proteome</keyword>
<dbReference type="Gene3D" id="3.40.225.10">
    <property type="entry name" value="Class II aldolase/adducin N-terminal domain"/>
    <property type="match status" value="1"/>
</dbReference>
<proteinExistence type="predicted"/>
<dbReference type="InterPro" id="IPR036409">
    <property type="entry name" value="Aldolase_II/adducin_N_sf"/>
</dbReference>
<feature type="domain" description="Class II aldolase/adducin N-terminal" evidence="3">
    <location>
        <begin position="3"/>
        <end position="149"/>
    </location>
</feature>
<accession>A0A062U0H2</accession>
<dbReference type="InterPro" id="IPR050197">
    <property type="entry name" value="Aldolase_class_II_sugar_metab"/>
</dbReference>
<evidence type="ECO:0000313" key="4">
    <source>
        <dbReference type="EMBL" id="KCZ53826.1"/>
    </source>
</evidence>
<dbReference type="STRING" id="1280946.HY29_15865"/>
<organism evidence="4 5">
    <name type="scientific">Hyphomonas beringensis</name>
    <dbReference type="NCBI Taxonomy" id="1280946"/>
    <lineage>
        <taxon>Bacteria</taxon>
        <taxon>Pseudomonadati</taxon>
        <taxon>Pseudomonadota</taxon>
        <taxon>Alphaproteobacteria</taxon>
        <taxon>Hyphomonadales</taxon>
        <taxon>Hyphomonadaceae</taxon>
        <taxon>Hyphomonas</taxon>
    </lineage>
</organism>
<dbReference type="SMART" id="SM01007">
    <property type="entry name" value="Aldolase_II"/>
    <property type="match status" value="1"/>
</dbReference>
<protein>
    <recommendedName>
        <fullName evidence="3">Class II aldolase/adducin N-terminal domain-containing protein</fullName>
    </recommendedName>
</protein>